<dbReference type="Pfam" id="PF05037">
    <property type="entry name" value="DUF669"/>
    <property type="match status" value="1"/>
</dbReference>
<dbReference type="AlphaFoldDB" id="A0A7V7V7N1"/>
<accession>A0A7V7V7N1</accession>
<gene>
    <name evidence="1" type="ORF">F8163_07205</name>
</gene>
<dbReference type="RefSeq" id="WP_151624957.1">
    <property type="nucleotide sequence ID" value="NZ_WBPG01000008.1"/>
</dbReference>
<evidence type="ECO:0000313" key="1">
    <source>
        <dbReference type="EMBL" id="KAB2444964.1"/>
    </source>
</evidence>
<reference evidence="1 2" key="1">
    <citation type="submission" date="2019-10" db="EMBL/GenBank/DDBJ databases">
        <title>Bacillus from the desert of Cuatro Cinegas, Coahuila.</title>
        <authorList>
            <person name="Olmedo-Alvarez G."/>
            <person name="Saldana S."/>
            <person name="Barcelo D."/>
        </authorList>
    </citation>
    <scope>NUCLEOTIDE SEQUENCE [LARGE SCALE GENOMIC DNA]</scope>
    <source>
        <strain evidence="1 2">CH155b_5T</strain>
    </source>
</reference>
<evidence type="ECO:0000313" key="2">
    <source>
        <dbReference type="Proteomes" id="UP000470409"/>
    </source>
</evidence>
<comment type="caution">
    <text evidence="1">The sequence shown here is derived from an EMBL/GenBank/DDBJ whole genome shotgun (WGS) entry which is preliminary data.</text>
</comment>
<sequence>MAEKKFNWGKFDKKVDLEALAADVKEVEENGGGGDFEPLPDGQYEVAVEKLELTESKKGDPMLTIWFKIVEGEYEGQRLFYNKVMQPQNDKAFGFQVHQNNEMLRALWDCDKDDVKFTSFGEYADLVLDIHEDIDGQVEYLLSKETDKNGFDQFKILEVFEVE</sequence>
<protein>
    <submittedName>
        <fullName evidence="1">DUF669 domain-containing protein</fullName>
    </submittedName>
</protein>
<dbReference type="EMBL" id="WBPG01000008">
    <property type="protein sequence ID" value="KAB2444964.1"/>
    <property type="molecule type" value="Genomic_DNA"/>
</dbReference>
<dbReference type="InterPro" id="IPR007731">
    <property type="entry name" value="DUF669"/>
</dbReference>
<organism evidence="1 2">
    <name type="scientific">Bacillus luti</name>
    <dbReference type="NCBI Taxonomy" id="2026191"/>
    <lineage>
        <taxon>Bacteria</taxon>
        <taxon>Bacillati</taxon>
        <taxon>Bacillota</taxon>
        <taxon>Bacilli</taxon>
        <taxon>Bacillales</taxon>
        <taxon>Bacillaceae</taxon>
        <taxon>Bacillus</taxon>
        <taxon>Bacillus cereus group</taxon>
    </lineage>
</organism>
<name>A0A7V7V7N1_9BACI</name>
<dbReference type="Proteomes" id="UP000470409">
    <property type="component" value="Unassembled WGS sequence"/>
</dbReference>
<proteinExistence type="predicted"/>